<dbReference type="OrthoDB" id="1470350at2759"/>
<keyword evidence="3" id="KW-0408">Iron</keyword>
<dbReference type="PRINTS" id="PR00385">
    <property type="entry name" value="P450"/>
</dbReference>
<comment type="similarity">
    <text evidence="1">Belongs to the cytochrome P450 family.</text>
</comment>
<dbReference type="AlphaFoldDB" id="A0A0P1BKN7"/>
<keyword evidence="6" id="KW-1185">Reference proteome</keyword>
<reference evidence="5 6" key="1">
    <citation type="submission" date="2014-09" db="EMBL/GenBank/DDBJ databases">
        <authorList>
            <person name="Magalhaes I.L.F."/>
            <person name="Oliveira U."/>
            <person name="Santos F.R."/>
            <person name="Vidigal T.H.D.A."/>
            <person name="Brescovit A.D."/>
            <person name="Santos A.J."/>
        </authorList>
    </citation>
    <scope>NUCLEOTIDE SEQUENCE [LARGE SCALE GENOMIC DNA]</scope>
</reference>
<dbReference type="GO" id="GO:0004497">
    <property type="term" value="F:monooxygenase activity"/>
    <property type="evidence" value="ECO:0007669"/>
    <property type="project" value="InterPro"/>
</dbReference>
<sequence>MTAGISSALQAVKSSLPDWAAPHFATVLALTSKTASHLRQYVLVYVVLLVSVIFYFVYRWCLYARFFSPLRHMPGPEYGHWFFGQTMTIIREETGVPQRSWHMKYGPRIRFSGLMGAERVSFTNYNALRQLLIEDPYNYTKPSFVRSLLGIVAGYGLLTLEDREHVDMRRFMNGAFAFKWVEAQFEAYYKHINGLVDILKEKIDEAERSRGEGEGVVMEVTQSINNCLLDIICDTAFGYQTDHLHNPEEPLGKSFETLVNMQGGANMAVIILFLTLPGGPKIAKWATEQTWTGPLLQRIADLFPFGIGALSRVATFCTNLSRIKQISQEMLDQKLAEAKALRKAGGNEFEASGGKVDVFSLLVKASLDEKSSYRMNAEMIQNQVLTFLGAGHETTASGAAWALWELAQNQRVQNKLRLECQELISRRANPEYQDIKHLKYLNHVVQEVMRLRPPVPHTARQARKTSTIDGVLIPKGTLIYIPNWVCNTDPEVWGQDALEFRPERFDELSEKYNKTFSILTFIAGAHHCIGRVTAENELKALLCTLIANFEFHKKDPEQTVKRTSAITMKPQGGLELLVKRAGPARAA</sequence>
<dbReference type="GO" id="GO:0020037">
    <property type="term" value="F:heme binding"/>
    <property type="evidence" value="ECO:0007669"/>
    <property type="project" value="InterPro"/>
</dbReference>
<dbReference type="GO" id="GO:0016705">
    <property type="term" value="F:oxidoreductase activity, acting on paired donors, with incorporation or reduction of molecular oxygen"/>
    <property type="evidence" value="ECO:0007669"/>
    <property type="project" value="InterPro"/>
</dbReference>
<evidence type="ECO:0000256" key="1">
    <source>
        <dbReference type="ARBA" id="ARBA00010617"/>
    </source>
</evidence>
<dbReference type="PRINTS" id="PR00463">
    <property type="entry name" value="EP450I"/>
</dbReference>
<keyword evidence="4" id="KW-0812">Transmembrane</keyword>
<keyword evidence="4" id="KW-1133">Transmembrane helix</keyword>
<protein>
    <submittedName>
        <fullName evidence="5">Cytochrome P450 CYP4/CYP19/CYP26 subfamilies</fullName>
    </submittedName>
</protein>
<evidence type="ECO:0000256" key="2">
    <source>
        <dbReference type="ARBA" id="ARBA00023002"/>
    </source>
</evidence>
<keyword evidence="3" id="KW-0349">Heme</keyword>
<dbReference type="InterPro" id="IPR050121">
    <property type="entry name" value="Cytochrome_P450_monoxygenase"/>
</dbReference>
<comment type="cofactor">
    <cofactor evidence="3">
        <name>heme</name>
        <dbReference type="ChEBI" id="CHEBI:30413"/>
    </cofactor>
</comment>
<keyword evidence="2" id="KW-0560">Oxidoreductase</keyword>
<dbReference type="InterPro" id="IPR002401">
    <property type="entry name" value="Cyt_P450_E_grp-I"/>
</dbReference>
<dbReference type="Gene3D" id="1.10.630.10">
    <property type="entry name" value="Cytochrome P450"/>
    <property type="match status" value="1"/>
</dbReference>
<dbReference type="PANTHER" id="PTHR24305">
    <property type="entry name" value="CYTOCHROME P450"/>
    <property type="match status" value="1"/>
</dbReference>
<dbReference type="PANTHER" id="PTHR24305:SF166">
    <property type="entry name" value="CYTOCHROME P450 12A4, MITOCHONDRIAL-RELATED"/>
    <property type="match status" value="1"/>
</dbReference>
<dbReference type="InterPro" id="IPR036396">
    <property type="entry name" value="Cyt_P450_sf"/>
</dbReference>
<dbReference type="STRING" id="401625.A0A0P1BKN7"/>
<evidence type="ECO:0000313" key="6">
    <source>
        <dbReference type="Proteomes" id="UP000054845"/>
    </source>
</evidence>
<dbReference type="EMBL" id="CCYA01000278">
    <property type="protein sequence ID" value="CEH16299.1"/>
    <property type="molecule type" value="Genomic_DNA"/>
</dbReference>
<feature type="binding site" description="axial binding residue" evidence="3">
    <location>
        <position position="528"/>
    </location>
    <ligand>
        <name>heme</name>
        <dbReference type="ChEBI" id="CHEBI:30413"/>
    </ligand>
    <ligandPart>
        <name>Fe</name>
        <dbReference type="ChEBI" id="CHEBI:18248"/>
    </ligandPart>
</feature>
<keyword evidence="3" id="KW-0479">Metal-binding</keyword>
<keyword evidence="4" id="KW-0472">Membrane</keyword>
<dbReference type="Proteomes" id="UP000054845">
    <property type="component" value="Unassembled WGS sequence"/>
</dbReference>
<evidence type="ECO:0000256" key="3">
    <source>
        <dbReference type="PIRSR" id="PIRSR602401-1"/>
    </source>
</evidence>
<dbReference type="InterPro" id="IPR001128">
    <property type="entry name" value="Cyt_P450"/>
</dbReference>
<name>A0A0P1BKN7_9BASI</name>
<proteinExistence type="inferred from homology"/>
<dbReference type="GO" id="GO:0005506">
    <property type="term" value="F:iron ion binding"/>
    <property type="evidence" value="ECO:0007669"/>
    <property type="project" value="InterPro"/>
</dbReference>
<organism evidence="5 6">
    <name type="scientific">Ceraceosorus bombacis</name>
    <dbReference type="NCBI Taxonomy" id="401625"/>
    <lineage>
        <taxon>Eukaryota</taxon>
        <taxon>Fungi</taxon>
        <taxon>Dikarya</taxon>
        <taxon>Basidiomycota</taxon>
        <taxon>Ustilaginomycotina</taxon>
        <taxon>Exobasidiomycetes</taxon>
        <taxon>Ceraceosorales</taxon>
        <taxon>Ceraceosoraceae</taxon>
        <taxon>Ceraceosorus</taxon>
    </lineage>
</organism>
<dbReference type="SUPFAM" id="SSF48264">
    <property type="entry name" value="Cytochrome P450"/>
    <property type="match status" value="1"/>
</dbReference>
<evidence type="ECO:0000256" key="4">
    <source>
        <dbReference type="SAM" id="Phobius"/>
    </source>
</evidence>
<accession>A0A0P1BKN7</accession>
<evidence type="ECO:0000313" key="5">
    <source>
        <dbReference type="EMBL" id="CEH16299.1"/>
    </source>
</evidence>
<feature type="transmembrane region" description="Helical" evidence="4">
    <location>
        <begin position="42"/>
        <end position="60"/>
    </location>
</feature>
<dbReference type="Pfam" id="PF00067">
    <property type="entry name" value="p450"/>
    <property type="match status" value="1"/>
</dbReference>